<dbReference type="InterPro" id="IPR036259">
    <property type="entry name" value="MFS_trans_sf"/>
</dbReference>
<dbReference type="InterPro" id="IPR052714">
    <property type="entry name" value="MFS_Exporter"/>
</dbReference>
<dbReference type="KEGG" id="cvt:B843_08740"/>
<dbReference type="SUPFAM" id="SSF103473">
    <property type="entry name" value="MFS general substrate transporter"/>
    <property type="match status" value="1"/>
</dbReference>
<keyword evidence="9" id="KW-1185">Reference proteome</keyword>
<organism evidence="8 9">
    <name type="scientific">Corynebacterium vitaeruminis DSM 20294</name>
    <dbReference type="NCBI Taxonomy" id="1224164"/>
    <lineage>
        <taxon>Bacteria</taxon>
        <taxon>Bacillati</taxon>
        <taxon>Actinomycetota</taxon>
        <taxon>Actinomycetes</taxon>
        <taxon>Mycobacteriales</taxon>
        <taxon>Corynebacteriaceae</taxon>
        <taxon>Corynebacterium</taxon>
    </lineage>
</organism>
<evidence type="ECO:0000313" key="9">
    <source>
        <dbReference type="Proteomes" id="UP000019222"/>
    </source>
</evidence>
<keyword evidence="4 6" id="KW-0472">Membrane</keyword>
<feature type="transmembrane region" description="Helical" evidence="6">
    <location>
        <begin position="373"/>
        <end position="397"/>
    </location>
</feature>
<comment type="subcellular location">
    <subcellularLocation>
        <location evidence="1">Cell membrane</location>
        <topology evidence="1">Multi-pass membrane protein</topology>
    </subcellularLocation>
</comment>
<dbReference type="RefSeq" id="WP_025253151.1">
    <property type="nucleotide sequence ID" value="NZ_CP004353.1"/>
</dbReference>
<name>W5Y9D0_9CORY</name>
<evidence type="ECO:0000256" key="6">
    <source>
        <dbReference type="SAM" id="Phobius"/>
    </source>
</evidence>
<dbReference type="AlphaFoldDB" id="W5Y9D0"/>
<evidence type="ECO:0000256" key="1">
    <source>
        <dbReference type="ARBA" id="ARBA00004651"/>
    </source>
</evidence>
<keyword evidence="3 6" id="KW-1133">Transmembrane helix</keyword>
<feature type="transmembrane region" description="Helical" evidence="6">
    <location>
        <begin position="41"/>
        <end position="61"/>
    </location>
</feature>
<dbReference type="InterPro" id="IPR011701">
    <property type="entry name" value="MFS"/>
</dbReference>
<proteinExistence type="predicted"/>
<dbReference type="GO" id="GO:0005886">
    <property type="term" value="C:plasma membrane"/>
    <property type="evidence" value="ECO:0007669"/>
    <property type="project" value="UniProtKB-SubCell"/>
</dbReference>
<dbReference type="Proteomes" id="UP000019222">
    <property type="component" value="Chromosome"/>
</dbReference>
<feature type="transmembrane region" description="Helical" evidence="6">
    <location>
        <begin position="241"/>
        <end position="266"/>
    </location>
</feature>
<feature type="transmembrane region" description="Helical" evidence="6">
    <location>
        <begin position="308"/>
        <end position="328"/>
    </location>
</feature>
<evidence type="ECO:0000256" key="3">
    <source>
        <dbReference type="ARBA" id="ARBA00022989"/>
    </source>
</evidence>
<dbReference type="Pfam" id="PF07690">
    <property type="entry name" value="MFS_1"/>
    <property type="match status" value="1"/>
</dbReference>
<protein>
    <submittedName>
        <fullName evidence="8">Putative transport membrane protein</fullName>
    </submittedName>
</protein>
<dbReference type="GO" id="GO:0022857">
    <property type="term" value="F:transmembrane transporter activity"/>
    <property type="evidence" value="ECO:0007669"/>
    <property type="project" value="InterPro"/>
</dbReference>
<feature type="transmembrane region" description="Helical" evidence="6">
    <location>
        <begin position="97"/>
        <end position="120"/>
    </location>
</feature>
<evidence type="ECO:0000259" key="7">
    <source>
        <dbReference type="PROSITE" id="PS50850"/>
    </source>
</evidence>
<feature type="transmembrane region" description="Helical" evidence="6">
    <location>
        <begin position="403"/>
        <end position="424"/>
    </location>
</feature>
<evidence type="ECO:0000256" key="4">
    <source>
        <dbReference type="ARBA" id="ARBA00023136"/>
    </source>
</evidence>
<feature type="region of interest" description="Disordered" evidence="5">
    <location>
        <begin position="192"/>
        <end position="232"/>
    </location>
</feature>
<accession>W5Y9D0</accession>
<feature type="transmembrane region" description="Helical" evidence="6">
    <location>
        <begin position="12"/>
        <end position="35"/>
    </location>
</feature>
<feature type="transmembrane region" description="Helical" evidence="6">
    <location>
        <begin position="132"/>
        <end position="155"/>
    </location>
</feature>
<feature type="transmembrane region" description="Helical" evidence="6">
    <location>
        <begin position="334"/>
        <end position="361"/>
    </location>
</feature>
<evidence type="ECO:0000313" key="8">
    <source>
        <dbReference type="EMBL" id="AHI23133.1"/>
    </source>
</evidence>
<feature type="transmembrane region" description="Helical" evidence="6">
    <location>
        <begin position="73"/>
        <end position="91"/>
    </location>
</feature>
<dbReference type="eggNOG" id="COG2814">
    <property type="taxonomic scope" value="Bacteria"/>
</dbReference>
<dbReference type="STRING" id="1224164.B843_08740"/>
<gene>
    <name evidence="8" type="ORF">B843_08740</name>
</gene>
<evidence type="ECO:0000256" key="5">
    <source>
        <dbReference type="SAM" id="MobiDB-lite"/>
    </source>
</evidence>
<sequence>MTSTRTPGVFPLLVAVAAGFAAFSLMLPVAPLAVLDAGGGASLAGATTAAFMGVTVLTQLATSRAIDAVGYRVVMMVSAAFLGLPALAQLLSENPWVILGISAVRGVGFGTLVVTQYALAARLVPASALGRVSGAVGVAGGAAQMVGLPLGLAIASSWAGFAGVYVLTAAVGLAGAALCLIIPNPASGGVEPPLGEKESPLADKESPLAENKPSLGEKEPPLAGEDSAPKASTSNAKWGRLLVPALALSSVSMGYGAVSSFLPAAARDLDPAAGAAIAGVLLSLVGGAQMVSRYGAGVSADRTQRAGFLLLPGLVVAGVGIAGTWWVLVGHEPVWWLVPLMLAFGAGFGVVQNEALLVLFSRVPRAGITRASTAWNVAFDAGTGVGSLLLGAVAGAIGFGGAFLVGAGLVAAGFALVSAEHAAFRRQGGQPRSQPRG</sequence>
<reference evidence="8 9" key="1">
    <citation type="submission" date="2013-02" db="EMBL/GenBank/DDBJ databases">
        <title>The complete genome sequence of Corynebacterium vitaeruminis DSM 20294.</title>
        <authorList>
            <person name="Ruckert C."/>
            <person name="Albersmeier A."/>
            <person name="Kalinowski J."/>
        </authorList>
    </citation>
    <scope>NUCLEOTIDE SEQUENCE [LARGE SCALE GENOMIC DNA]</scope>
    <source>
        <strain evidence="9">ATCC 10234</strain>
    </source>
</reference>
<feature type="compositionally biased region" description="Basic and acidic residues" evidence="5">
    <location>
        <begin position="194"/>
        <end position="207"/>
    </location>
</feature>
<dbReference type="InterPro" id="IPR020846">
    <property type="entry name" value="MFS_dom"/>
</dbReference>
<dbReference type="PATRIC" id="fig|1224164.3.peg.1763"/>
<evidence type="ECO:0000256" key="2">
    <source>
        <dbReference type="ARBA" id="ARBA00022692"/>
    </source>
</evidence>
<dbReference type="PANTHER" id="PTHR23531">
    <property type="entry name" value="QUINOLENE RESISTANCE PROTEIN NORA"/>
    <property type="match status" value="1"/>
</dbReference>
<dbReference type="HOGENOM" id="CLU_001265_10_13_11"/>
<dbReference type="PANTHER" id="PTHR23531:SF1">
    <property type="entry name" value="QUINOLENE RESISTANCE PROTEIN NORA"/>
    <property type="match status" value="1"/>
</dbReference>
<dbReference type="PROSITE" id="PS50850">
    <property type="entry name" value="MFS"/>
    <property type="match status" value="1"/>
</dbReference>
<feature type="domain" description="Major facilitator superfamily (MFS) profile" evidence="7">
    <location>
        <begin position="7"/>
        <end position="425"/>
    </location>
</feature>
<keyword evidence="2 6" id="KW-0812">Transmembrane</keyword>
<dbReference type="Gene3D" id="1.20.1250.20">
    <property type="entry name" value="MFS general substrate transporter like domains"/>
    <property type="match status" value="1"/>
</dbReference>
<dbReference type="EMBL" id="CP004353">
    <property type="protein sequence ID" value="AHI23133.1"/>
    <property type="molecule type" value="Genomic_DNA"/>
</dbReference>
<feature type="transmembrane region" description="Helical" evidence="6">
    <location>
        <begin position="161"/>
        <end position="182"/>
    </location>
</feature>
<feature type="transmembrane region" description="Helical" evidence="6">
    <location>
        <begin position="272"/>
        <end position="296"/>
    </location>
</feature>